<dbReference type="RefSeq" id="WP_109568029.1">
    <property type="nucleotide sequence ID" value="NZ_CP029463.1"/>
</dbReference>
<evidence type="ECO:0008006" key="3">
    <source>
        <dbReference type="Google" id="ProtNLM"/>
    </source>
</evidence>
<accession>A0A2U8QR75</accession>
<dbReference type="AlphaFoldDB" id="A0A2U8QR75"/>
<dbReference type="Pfam" id="PF20230">
    <property type="entry name" value="DUF6588"/>
    <property type="match status" value="1"/>
</dbReference>
<keyword evidence="2" id="KW-1185">Reference proteome</keyword>
<name>A0A2U8QR75_9FLAO</name>
<proteinExistence type="predicted"/>
<dbReference type="Proteomes" id="UP000245429">
    <property type="component" value="Chromosome"/>
</dbReference>
<protein>
    <recommendedName>
        <fullName evidence="3">DUF5723 domain-containing protein</fullName>
    </recommendedName>
</protein>
<dbReference type="InterPro" id="IPR046495">
    <property type="entry name" value="DUF6588"/>
</dbReference>
<dbReference type="KEGG" id="fse:DI487_01200"/>
<sequence>MGDLDGEQIRFKTPQGINQETVVYPYLQVGVVLPYGFEVMGKYSTRTKLKKGDYQVFGFGLKHNFSQYFPSLETKKINLAAMMMYSNEDISFDFLDVNTSYGNMGINRFTGIVNTYHLQLAASKEIKDFELMLSFIANVSDFSYKVNGTTEEPTIFANAINDLLPELEETKFNYVGEFSVNYFFNKFYAKGTFSFGKFANANLGLNYIIN</sequence>
<reference evidence="1 2" key="1">
    <citation type="submission" date="2018-05" db="EMBL/GenBank/DDBJ databases">
        <title>Flavobacterium sp. MEBiC07310.</title>
        <authorList>
            <person name="Baek K."/>
        </authorList>
    </citation>
    <scope>NUCLEOTIDE SEQUENCE [LARGE SCALE GENOMIC DNA]</scope>
    <source>
        <strain evidence="1 2">MEBiC07310</strain>
    </source>
</reference>
<gene>
    <name evidence="1" type="ORF">DI487_01200</name>
</gene>
<dbReference type="EMBL" id="CP029463">
    <property type="protein sequence ID" value="AWM12620.1"/>
    <property type="molecule type" value="Genomic_DNA"/>
</dbReference>
<evidence type="ECO:0000313" key="1">
    <source>
        <dbReference type="EMBL" id="AWM12620.1"/>
    </source>
</evidence>
<organism evidence="1 2">
    <name type="scientific">Flavobacterium sediminis</name>
    <dbReference type="NCBI Taxonomy" id="2201181"/>
    <lineage>
        <taxon>Bacteria</taxon>
        <taxon>Pseudomonadati</taxon>
        <taxon>Bacteroidota</taxon>
        <taxon>Flavobacteriia</taxon>
        <taxon>Flavobacteriales</taxon>
        <taxon>Flavobacteriaceae</taxon>
        <taxon>Flavobacterium</taxon>
    </lineage>
</organism>
<evidence type="ECO:0000313" key="2">
    <source>
        <dbReference type="Proteomes" id="UP000245429"/>
    </source>
</evidence>